<dbReference type="Proteomes" id="UP000284002">
    <property type="component" value="Unassembled WGS sequence"/>
</dbReference>
<organism evidence="2 3">
    <name type="scientific">Pseudomonas frederiksbergensis</name>
    <dbReference type="NCBI Taxonomy" id="104087"/>
    <lineage>
        <taxon>Bacteria</taxon>
        <taxon>Pseudomonadati</taxon>
        <taxon>Pseudomonadota</taxon>
        <taxon>Gammaproteobacteria</taxon>
        <taxon>Pseudomonadales</taxon>
        <taxon>Pseudomonadaceae</taxon>
        <taxon>Pseudomonas</taxon>
    </lineage>
</organism>
<dbReference type="Pfam" id="PF00583">
    <property type="entry name" value="Acetyltransf_1"/>
    <property type="match status" value="1"/>
</dbReference>
<dbReference type="PANTHER" id="PTHR43072">
    <property type="entry name" value="N-ACETYLTRANSFERASE"/>
    <property type="match status" value="1"/>
</dbReference>
<dbReference type="PROSITE" id="PS51186">
    <property type="entry name" value="GNAT"/>
    <property type="match status" value="1"/>
</dbReference>
<dbReference type="Gene3D" id="3.40.630.30">
    <property type="match status" value="1"/>
</dbReference>
<gene>
    <name evidence="2" type="ORF">BK662_15035</name>
</gene>
<dbReference type="EMBL" id="MOBM01000020">
    <property type="protein sequence ID" value="RON14981.1"/>
    <property type="molecule type" value="Genomic_DNA"/>
</dbReference>
<dbReference type="AlphaFoldDB" id="A0A423HP72"/>
<feature type="domain" description="N-acetyltransferase" evidence="1">
    <location>
        <begin position="5"/>
        <end position="160"/>
    </location>
</feature>
<protein>
    <submittedName>
        <fullName evidence="2">GNAT family N-acetyltransferase</fullName>
    </submittedName>
</protein>
<sequence length="160" mass="17769">MDEVISYREATEKDAPTICELGQLLNSVHHAARPDIYAAATPEPTRDLPHWMSFFENTSQIVFIAHVGLHAAGFITASLSSSSGPLMEPLSFVRIGSVCVAEKYWGKSIGRGLVQKVQKWAAERDAKDIRLSVWAFNAPAIRLYAELGFETRAFEMGMRL</sequence>
<dbReference type="GO" id="GO:0016747">
    <property type="term" value="F:acyltransferase activity, transferring groups other than amino-acyl groups"/>
    <property type="evidence" value="ECO:0007669"/>
    <property type="project" value="InterPro"/>
</dbReference>
<dbReference type="SUPFAM" id="SSF55729">
    <property type="entry name" value="Acyl-CoA N-acyltransferases (Nat)"/>
    <property type="match status" value="1"/>
</dbReference>
<dbReference type="InterPro" id="IPR016181">
    <property type="entry name" value="Acyl_CoA_acyltransferase"/>
</dbReference>
<name>A0A423HP72_9PSED</name>
<dbReference type="InterPro" id="IPR000182">
    <property type="entry name" value="GNAT_dom"/>
</dbReference>
<evidence type="ECO:0000313" key="2">
    <source>
        <dbReference type="EMBL" id="RON14981.1"/>
    </source>
</evidence>
<keyword evidence="2" id="KW-0808">Transferase</keyword>
<dbReference type="CDD" id="cd04301">
    <property type="entry name" value="NAT_SF"/>
    <property type="match status" value="1"/>
</dbReference>
<evidence type="ECO:0000259" key="1">
    <source>
        <dbReference type="PROSITE" id="PS51186"/>
    </source>
</evidence>
<dbReference type="RefSeq" id="WP_123359006.1">
    <property type="nucleotide sequence ID" value="NZ_MOBM01000020.1"/>
</dbReference>
<accession>A0A423HP72</accession>
<comment type="caution">
    <text evidence="2">The sequence shown here is derived from an EMBL/GenBank/DDBJ whole genome shotgun (WGS) entry which is preliminary data.</text>
</comment>
<evidence type="ECO:0000313" key="3">
    <source>
        <dbReference type="Proteomes" id="UP000284002"/>
    </source>
</evidence>
<reference evidence="2 3" key="1">
    <citation type="submission" date="2016-10" db="EMBL/GenBank/DDBJ databases">
        <title>Comparative genome analysis of multiple Pseudomonas spp. focuses on biocontrol and plant growth promoting traits.</title>
        <authorList>
            <person name="Tao X.-Y."/>
            <person name="Taylor C.G."/>
        </authorList>
    </citation>
    <scope>NUCLEOTIDE SEQUENCE [LARGE SCALE GENOMIC DNA]</scope>
    <source>
        <strain evidence="2 3">36C6</strain>
    </source>
</reference>
<proteinExistence type="predicted"/>